<dbReference type="InterPro" id="IPR029063">
    <property type="entry name" value="SAM-dependent_MTases_sf"/>
</dbReference>
<dbReference type="AlphaFoldDB" id="A0A7Z1B0X4"/>
<name>A0A7Z1B0X4_9PSEU</name>
<sequence length="260" mass="28231">MWSDYTAQNRLAWNEIAQARTSWRDEQGQDAAFFRDGGTCLPDHVADTVGDVTGVSLLHLQCASGEESLSWAVLGARVTAVDLSDELVRLGRAKAAEAGLAVDFVRADVGDLPARVANGGFDVTYTGGGVLPWIPDLDRWARVVHGSLRPGGRFVLMDEHPLLPCLRGDDQGLRLVGNYFGRDTDPSVYPGWSHFPGGEDAVANKTQFVWPLGDVVTALVKAGLVLDHLREYPTARAWRFGGDDGVGRRLPGRFVLAAHR</sequence>
<evidence type="ECO:0000313" key="3">
    <source>
        <dbReference type="Proteomes" id="UP000185696"/>
    </source>
</evidence>
<dbReference type="RefSeq" id="WP_075131204.1">
    <property type="nucleotide sequence ID" value="NZ_MSIF01000001.1"/>
</dbReference>
<dbReference type="Proteomes" id="UP000185696">
    <property type="component" value="Unassembled WGS sequence"/>
</dbReference>
<reference evidence="2 3" key="1">
    <citation type="submission" date="2016-12" db="EMBL/GenBank/DDBJ databases">
        <title>The draft genome sequence of Actinophytocola xinjiangensis.</title>
        <authorList>
            <person name="Wang W."/>
            <person name="Yuan L."/>
        </authorList>
    </citation>
    <scope>NUCLEOTIDE SEQUENCE [LARGE SCALE GENOMIC DNA]</scope>
    <source>
        <strain evidence="2 3">CGMCC 4.4663</strain>
    </source>
</reference>
<dbReference type="OrthoDB" id="8385759at2"/>
<dbReference type="Pfam" id="PF08241">
    <property type="entry name" value="Methyltransf_11"/>
    <property type="match status" value="1"/>
</dbReference>
<dbReference type="EMBL" id="MSIF01000001">
    <property type="protein sequence ID" value="OLF14258.1"/>
    <property type="molecule type" value="Genomic_DNA"/>
</dbReference>
<comment type="caution">
    <text evidence="2">The sequence shown here is derived from an EMBL/GenBank/DDBJ whole genome shotgun (WGS) entry which is preliminary data.</text>
</comment>
<dbReference type="CDD" id="cd02440">
    <property type="entry name" value="AdoMet_MTases"/>
    <property type="match status" value="1"/>
</dbReference>
<organism evidence="2 3">
    <name type="scientific">Actinophytocola xinjiangensis</name>
    <dbReference type="NCBI Taxonomy" id="485602"/>
    <lineage>
        <taxon>Bacteria</taxon>
        <taxon>Bacillati</taxon>
        <taxon>Actinomycetota</taxon>
        <taxon>Actinomycetes</taxon>
        <taxon>Pseudonocardiales</taxon>
        <taxon>Pseudonocardiaceae</taxon>
    </lineage>
</organism>
<evidence type="ECO:0000313" key="2">
    <source>
        <dbReference type="EMBL" id="OLF14258.1"/>
    </source>
</evidence>
<feature type="domain" description="Methyltransferase type 11" evidence="1">
    <location>
        <begin position="58"/>
        <end position="156"/>
    </location>
</feature>
<protein>
    <recommendedName>
        <fullName evidence="1">Methyltransferase type 11 domain-containing protein</fullName>
    </recommendedName>
</protein>
<gene>
    <name evidence="2" type="ORF">BLA60_03745</name>
</gene>
<dbReference type="Gene3D" id="3.40.50.150">
    <property type="entry name" value="Vaccinia Virus protein VP39"/>
    <property type="match status" value="1"/>
</dbReference>
<evidence type="ECO:0000259" key="1">
    <source>
        <dbReference type="Pfam" id="PF08241"/>
    </source>
</evidence>
<dbReference type="InterPro" id="IPR013216">
    <property type="entry name" value="Methyltransf_11"/>
</dbReference>
<proteinExistence type="predicted"/>
<dbReference type="GO" id="GO:0008757">
    <property type="term" value="F:S-adenosylmethionine-dependent methyltransferase activity"/>
    <property type="evidence" value="ECO:0007669"/>
    <property type="project" value="InterPro"/>
</dbReference>
<accession>A0A7Z1B0X4</accession>
<dbReference type="SUPFAM" id="SSF53335">
    <property type="entry name" value="S-adenosyl-L-methionine-dependent methyltransferases"/>
    <property type="match status" value="1"/>
</dbReference>
<keyword evidence="3" id="KW-1185">Reference proteome</keyword>